<gene>
    <name evidence="2" type="ORF">NIES593_20470</name>
</gene>
<dbReference type="NCBIfam" id="TIGR02246">
    <property type="entry name" value="SgcJ/EcaC family oxidoreductase"/>
    <property type="match status" value="1"/>
</dbReference>
<proteinExistence type="predicted"/>
<dbReference type="InterPro" id="IPR032710">
    <property type="entry name" value="NTF2-like_dom_sf"/>
</dbReference>
<name>A0A1U7H8U4_9CYAN</name>
<dbReference type="SUPFAM" id="SSF54427">
    <property type="entry name" value="NTF2-like"/>
    <property type="match status" value="1"/>
</dbReference>
<dbReference type="STRING" id="1921803.NIES593_20470"/>
<evidence type="ECO:0000259" key="1">
    <source>
        <dbReference type="Pfam" id="PF12680"/>
    </source>
</evidence>
<dbReference type="InterPro" id="IPR011944">
    <property type="entry name" value="Steroid_delta5-4_isomerase"/>
</dbReference>
<accession>A0A1U7H8U4</accession>
<dbReference type="Pfam" id="PF12680">
    <property type="entry name" value="SnoaL_2"/>
    <property type="match status" value="1"/>
</dbReference>
<dbReference type="AlphaFoldDB" id="A0A1U7H8U4"/>
<keyword evidence="3" id="KW-1185">Reference proteome</keyword>
<protein>
    <recommendedName>
        <fullName evidence="1">SnoaL-like domain-containing protein</fullName>
    </recommendedName>
</protein>
<reference evidence="2 3" key="1">
    <citation type="submission" date="2016-11" db="EMBL/GenBank/DDBJ databases">
        <title>Draft Genome Sequences of Nine Cyanobacterial Strains from Diverse Habitats.</title>
        <authorList>
            <person name="Zhu T."/>
            <person name="Hou S."/>
            <person name="Lu X."/>
            <person name="Hess W.R."/>
        </authorList>
    </citation>
    <scope>NUCLEOTIDE SEQUENCE [LARGE SCALE GENOMIC DNA]</scope>
    <source>
        <strain evidence="2 3">NIES-593</strain>
    </source>
</reference>
<dbReference type="InterPro" id="IPR037401">
    <property type="entry name" value="SnoaL-like"/>
</dbReference>
<evidence type="ECO:0000313" key="2">
    <source>
        <dbReference type="EMBL" id="OKH19855.1"/>
    </source>
</evidence>
<comment type="caution">
    <text evidence="2">The sequence shown here is derived from an EMBL/GenBank/DDBJ whole genome shotgun (WGS) entry which is preliminary data.</text>
</comment>
<dbReference type="Gene3D" id="3.10.450.50">
    <property type="match status" value="1"/>
</dbReference>
<sequence length="125" mass="14428">MQPEEIRATIEQAREAWVKGDAEAFASLFSPDGEFIVPGNRWVGREAIRQVATDFFASHPSVRIDIKQIIIEGDRAAVEWYWEDKNQEGRLNRADDAILVDFQAGQIARFREYIDTATWEDRDNL</sequence>
<organism evidence="2 3">
    <name type="scientific">Hydrococcus rivularis NIES-593</name>
    <dbReference type="NCBI Taxonomy" id="1921803"/>
    <lineage>
        <taxon>Bacteria</taxon>
        <taxon>Bacillati</taxon>
        <taxon>Cyanobacteriota</taxon>
        <taxon>Cyanophyceae</taxon>
        <taxon>Pleurocapsales</taxon>
        <taxon>Hydrococcaceae</taxon>
        <taxon>Hydrococcus</taxon>
    </lineage>
</organism>
<feature type="domain" description="SnoaL-like" evidence="1">
    <location>
        <begin position="11"/>
        <end position="109"/>
    </location>
</feature>
<evidence type="ECO:0000313" key="3">
    <source>
        <dbReference type="Proteomes" id="UP000186868"/>
    </source>
</evidence>
<dbReference type="Proteomes" id="UP000186868">
    <property type="component" value="Unassembled WGS sequence"/>
</dbReference>
<dbReference type="EMBL" id="MRCB01000037">
    <property type="protein sequence ID" value="OKH19855.1"/>
    <property type="molecule type" value="Genomic_DNA"/>
</dbReference>